<dbReference type="Proteomes" id="UP001199525">
    <property type="component" value="Unassembled WGS sequence"/>
</dbReference>
<dbReference type="RefSeq" id="WP_229485845.1">
    <property type="nucleotide sequence ID" value="NZ_JAIVFQ010000022.1"/>
</dbReference>
<proteinExistence type="predicted"/>
<organism evidence="2 3">
    <name type="scientific">Nostoc favosum CHAB5714</name>
    <dbReference type="NCBI Taxonomy" id="2780399"/>
    <lineage>
        <taxon>Bacteria</taxon>
        <taxon>Bacillati</taxon>
        <taxon>Cyanobacteriota</taxon>
        <taxon>Cyanophyceae</taxon>
        <taxon>Nostocales</taxon>
        <taxon>Nostocaceae</taxon>
        <taxon>Nostoc</taxon>
        <taxon>Nostoc favosum</taxon>
    </lineage>
</organism>
<accession>A0ABS8I9Q3</accession>
<name>A0ABS8I9Q3_9NOSO</name>
<feature type="domain" description="DUF5615" evidence="1">
    <location>
        <begin position="1"/>
        <end position="108"/>
    </location>
</feature>
<comment type="caution">
    <text evidence="2">The sequence shown here is derived from an EMBL/GenBank/DDBJ whole genome shotgun (WGS) entry which is preliminary data.</text>
</comment>
<keyword evidence="3" id="KW-1185">Reference proteome</keyword>
<dbReference type="InterPro" id="IPR041049">
    <property type="entry name" value="DUF5615"/>
</dbReference>
<dbReference type="Pfam" id="PF18480">
    <property type="entry name" value="DUF5615"/>
    <property type="match status" value="1"/>
</dbReference>
<evidence type="ECO:0000313" key="2">
    <source>
        <dbReference type="EMBL" id="MCC5600782.1"/>
    </source>
</evidence>
<gene>
    <name evidence="2" type="ORF">LC586_16530</name>
</gene>
<protein>
    <submittedName>
        <fullName evidence="2">DUF5615 family PIN-like protein</fullName>
    </submittedName>
</protein>
<evidence type="ECO:0000259" key="1">
    <source>
        <dbReference type="Pfam" id="PF18480"/>
    </source>
</evidence>
<evidence type="ECO:0000313" key="3">
    <source>
        <dbReference type="Proteomes" id="UP001199525"/>
    </source>
</evidence>
<dbReference type="EMBL" id="JAIVFQ010000022">
    <property type="protein sequence ID" value="MCC5600782.1"/>
    <property type="molecule type" value="Genomic_DNA"/>
</dbReference>
<reference evidence="2 3" key="1">
    <citation type="journal article" date="2021" name="Microorganisms">
        <title>Genome Evolution of Filamentous Cyanobacterium Nostoc Species: From Facultative Symbiosis to Free Living.</title>
        <authorList>
            <person name="Huo D."/>
            <person name="Li H."/>
            <person name="Cai F."/>
            <person name="Guo X."/>
            <person name="Qiao Z."/>
            <person name="Wang W."/>
            <person name="Yu G."/>
            <person name="Li R."/>
        </authorList>
    </citation>
    <scope>NUCLEOTIDE SEQUENCE [LARGE SCALE GENOMIC DNA]</scope>
    <source>
        <strain evidence="2 3">CHAB 5714</strain>
    </source>
</reference>
<sequence length="116" mass="12903">MRFLANENFPGDAIEALRCGGHDVTWIRTDAPGIADAEVLNRAQRDERILLTFDKDFGELAFRSHLPATCGIILFRIKAPSGIVVAQKVATAIASRPDWAGHFSVVEDERIRMRVL</sequence>